<keyword evidence="3" id="KW-1185">Reference proteome</keyword>
<proteinExistence type="predicted"/>
<feature type="chain" id="PRO_5018155841" description="EGF-like domain-containing protein" evidence="1">
    <location>
        <begin position="17"/>
        <end position="127"/>
    </location>
</feature>
<organism evidence="2 3">
    <name type="scientific">Strongylus vulgaris</name>
    <name type="common">Blood worm</name>
    <dbReference type="NCBI Taxonomy" id="40348"/>
    <lineage>
        <taxon>Eukaryota</taxon>
        <taxon>Metazoa</taxon>
        <taxon>Ecdysozoa</taxon>
        <taxon>Nematoda</taxon>
        <taxon>Chromadorea</taxon>
        <taxon>Rhabditida</taxon>
        <taxon>Rhabditina</taxon>
        <taxon>Rhabditomorpha</taxon>
        <taxon>Strongyloidea</taxon>
        <taxon>Strongylidae</taxon>
        <taxon>Strongylus</taxon>
    </lineage>
</organism>
<dbReference type="AlphaFoldDB" id="A0A3P7K0S8"/>
<dbReference type="EMBL" id="UYYB01134030">
    <property type="protein sequence ID" value="VDM84874.1"/>
    <property type="molecule type" value="Genomic_DNA"/>
</dbReference>
<name>A0A3P7K0S8_STRVU</name>
<evidence type="ECO:0008006" key="4">
    <source>
        <dbReference type="Google" id="ProtNLM"/>
    </source>
</evidence>
<evidence type="ECO:0000256" key="1">
    <source>
        <dbReference type="SAM" id="SignalP"/>
    </source>
</evidence>
<keyword evidence="1" id="KW-0732">Signal</keyword>
<reference evidence="2 3" key="1">
    <citation type="submission" date="2018-11" db="EMBL/GenBank/DDBJ databases">
        <authorList>
            <consortium name="Pathogen Informatics"/>
        </authorList>
    </citation>
    <scope>NUCLEOTIDE SEQUENCE [LARGE SCALE GENOMIC DNA]</scope>
</reference>
<evidence type="ECO:0000313" key="2">
    <source>
        <dbReference type="EMBL" id="VDM84874.1"/>
    </source>
</evidence>
<sequence>MRLLLVLLVLGALAAAELTGHDIVRHGGAILRALKMRLLLVLLVLGALAAAELTGHDIVRHVIKSWNPNRRIKTVQEDEGHTSLSAATDRHVRSKRSVAASSYISASKSCNMPGYTGEFCEFRMFDN</sequence>
<gene>
    <name evidence="2" type="ORF">SVUK_LOCUS19872</name>
</gene>
<evidence type="ECO:0000313" key="3">
    <source>
        <dbReference type="Proteomes" id="UP000270094"/>
    </source>
</evidence>
<dbReference type="Proteomes" id="UP000270094">
    <property type="component" value="Unassembled WGS sequence"/>
</dbReference>
<feature type="signal peptide" evidence="1">
    <location>
        <begin position="1"/>
        <end position="16"/>
    </location>
</feature>
<accession>A0A3P7K0S8</accession>
<protein>
    <recommendedName>
        <fullName evidence="4">EGF-like domain-containing protein</fullName>
    </recommendedName>
</protein>